<dbReference type="AlphaFoldDB" id="A0AAF0Q004"/>
<accession>A0AAF0Q004</accession>
<dbReference type="InterPro" id="IPR025558">
    <property type="entry name" value="DUF4283"/>
</dbReference>
<dbReference type="EMBL" id="CP133613">
    <property type="protein sequence ID" value="WMV13922.1"/>
    <property type="molecule type" value="Genomic_DNA"/>
</dbReference>
<evidence type="ECO:0000313" key="2">
    <source>
        <dbReference type="EMBL" id="WMV13922.1"/>
    </source>
</evidence>
<reference evidence="2" key="1">
    <citation type="submission" date="2023-08" db="EMBL/GenBank/DDBJ databases">
        <title>A de novo genome assembly of Solanum verrucosum Schlechtendal, a Mexican diploid species geographically isolated from the other diploid A-genome species in potato relatives.</title>
        <authorList>
            <person name="Hosaka K."/>
        </authorList>
    </citation>
    <scope>NUCLEOTIDE SEQUENCE</scope>
    <source>
        <tissue evidence="2">Young leaves</tissue>
    </source>
</reference>
<evidence type="ECO:0000259" key="1">
    <source>
        <dbReference type="Pfam" id="PF14111"/>
    </source>
</evidence>
<dbReference type="PANTHER" id="PTHR34427">
    <property type="entry name" value="DUF4283 DOMAIN PROTEIN"/>
    <property type="match status" value="1"/>
</dbReference>
<dbReference type="PANTHER" id="PTHR34427:SF16">
    <property type="entry name" value="DUF4283 DOMAIN-CONTAINING PROTEIN"/>
    <property type="match status" value="1"/>
</dbReference>
<feature type="domain" description="DUF4283" evidence="1">
    <location>
        <begin position="204"/>
        <end position="289"/>
    </location>
</feature>
<gene>
    <name evidence="2" type="ORF">MTR67_007307</name>
</gene>
<sequence>MLPGTCPEFSEIQILLSDFAMGDNRIYFNAGFKSFDITKWSTGSSVWFEWVERSRKMMRRSSMSSKTMEWICFTLREASSDQKKTIRRWKTAEREAEHFCTRKHNEHGRFISIISINNGGRSILVIPELALNAGWHDIAFKIERFTKCSKRMEVPGPPRITKANYPYAKAVKDSKWQSETIKEAEITNNASIIEVLTHAEDQENGLLERCLVGHLEGQMKEKPTLPEIRRWSSTLWKKAFGVNIYEIYGGMFLFEFPNINMAEQTLQGQWNWKNHRFNLEWWNSMVGCLPNNTLKMETWIRVVGIPLHLWSGRVFQEIGNLCGGWVASEEETKLRNHMKWARILVANDGRNIPKEVSISRNGVIFHFPIWVECQVKVELQPESLQTENRVIGEDRAHKYLVHAFTQQSEGGKGCGKVSSKACGKVQSHQFRDFASEEQVDTSVKGREGGST</sequence>
<dbReference type="Proteomes" id="UP001234989">
    <property type="component" value="Chromosome 2"/>
</dbReference>
<organism evidence="2 3">
    <name type="scientific">Solanum verrucosum</name>
    <dbReference type="NCBI Taxonomy" id="315347"/>
    <lineage>
        <taxon>Eukaryota</taxon>
        <taxon>Viridiplantae</taxon>
        <taxon>Streptophyta</taxon>
        <taxon>Embryophyta</taxon>
        <taxon>Tracheophyta</taxon>
        <taxon>Spermatophyta</taxon>
        <taxon>Magnoliopsida</taxon>
        <taxon>eudicotyledons</taxon>
        <taxon>Gunneridae</taxon>
        <taxon>Pentapetalae</taxon>
        <taxon>asterids</taxon>
        <taxon>lamiids</taxon>
        <taxon>Solanales</taxon>
        <taxon>Solanaceae</taxon>
        <taxon>Solanoideae</taxon>
        <taxon>Solaneae</taxon>
        <taxon>Solanum</taxon>
    </lineage>
</organism>
<name>A0AAF0Q004_SOLVR</name>
<proteinExistence type="predicted"/>
<protein>
    <recommendedName>
        <fullName evidence="1">DUF4283 domain-containing protein</fullName>
    </recommendedName>
</protein>
<evidence type="ECO:0000313" key="3">
    <source>
        <dbReference type="Proteomes" id="UP001234989"/>
    </source>
</evidence>
<keyword evidence="3" id="KW-1185">Reference proteome</keyword>
<dbReference type="Pfam" id="PF14111">
    <property type="entry name" value="DUF4283"/>
    <property type="match status" value="1"/>
</dbReference>